<dbReference type="OrthoDB" id="1099063at2759"/>
<evidence type="ECO:0000313" key="2">
    <source>
        <dbReference type="Proteomes" id="UP000237271"/>
    </source>
</evidence>
<dbReference type="AlphaFoldDB" id="A0A2P4XGG1"/>
<dbReference type="Proteomes" id="UP000237271">
    <property type="component" value="Unassembled WGS sequence"/>
</dbReference>
<keyword evidence="2" id="KW-1185">Reference proteome</keyword>
<organism evidence="1 2">
    <name type="scientific">Phytophthora palmivora</name>
    <dbReference type="NCBI Taxonomy" id="4796"/>
    <lineage>
        <taxon>Eukaryota</taxon>
        <taxon>Sar</taxon>
        <taxon>Stramenopiles</taxon>
        <taxon>Oomycota</taxon>
        <taxon>Peronosporomycetes</taxon>
        <taxon>Peronosporales</taxon>
        <taxon>Peronosporaceae</taxon>
        <taxon>Phytophthora</taxon>
    </lineage>
</organism>
<reference evidence="1 2" key="1">
    <citation type="journal article" date="2017" name="Genome Biol. Evol.">
        <title>Phytophthora megakarya and P. palmivora, closely related causal agents of cacao black pod rot, underwent increases in genome sizes and gene numbers by different mechanisms.</title>
        <authorList>
            <person name="Ali S.S."/>
            <person name="Shao J."/>
            <person name="Lary D.J."/>
            <person name="Kronmiller B."/>
            <person name="Shen D."/>
            <person name="Strem M.D."/>
            <person name="Amoako-Attah I."/>
            <person name="Akrofi A.Y."/>
            <person name="Begoude B.A."/>
            <person name="Ten Hoopen G.M."/>
            <person name="Coulibaly K."/>
            <person name="Kebe B.I."/>
            <person name="Melnick R.L."/>
            <person name="Guiltinan M.J."/>
            <person name="Tyler B.M."/>
            <person name="Meinhardt L.W."/>
            <person name="Bailey B.A."/>
        </authorList>
    </citation>
    <scope>NUCLEOTIDE SEQUENCE [LARGE SCALE GENOMIC DNA]</scope>
    <source>
        <strain evidence="2">sbr112.9</strain>
    </source>
</reference>
<proteinExistence type="predicted"/>
<gene>
    <name evidence="1" type="ORF">PHPALM_19813</name>
</gene>
<dbReference type="EMBL" id="NCKW01011068">
    <property type="protein sequence ID" value="POM64635.1"/>
    <property type="molecule type" value="Genomic_DNA"/>
</dbReference>
<sequence length="102" mass="11462">MESHPCRVFRPSVFEHAALVEYGLVMTAFSAEVSAREIETAFEQHGLSRVSVEIRGPRRNYAVLANHTAVEEAIDRFLEAFPNSPRVGNIALRIKKLNNPNN</sequence>
<name>A0A2P4XGG1_9STRA</name>
<comment type="caution">
    <text evidence="1">The sequence shown here is derived from an EMBL/GenBank/DDBJ whole genome shotgun (WGS) entry which is preliminary data.</text>
</comment>
<accession>A0A2P4XGG1</accession>
<evidence type="ECO:0000313" key="1">
    <source>
        <dbReference type="EMBL" id="POM64635.1"/>
    </source>
</evidence>
<protein>
    <submittedName>
        <fullName evidence="1">CbbBc protein</fullName>
    </submittedName>
</protein>